<reference evidence="1" key="2">
    <citation type="submission" date="2019-01" db="UniProtKB">
        <authorList>
            <consortium name="EnsemblPlants"/>
        </authorList>
    </citation>
    <scope>IDENTIFICATION</scope>
    <source>
        <strain evidence="1">cv. Heinz 1706</strain>
    </source>
</reference>
<name>A0A3Q7GJK8_SOLLC</name>
<dbReference type="EnsemblPlants" id="Solyc03g119475.1.1">
    <property type="protein sequence ID" value="Solyc03g119475.1.1"/>
    <property type="gene ID" value="Solyc03g119475.1"/>
</dbReference>
<keyword evidence="2" id="KW-1185">Reference proteome</keyword>
<proteinExistence type="predicted"/>
<dbReference type="AlphaFoldDB" id="A0A3Q7GJK8"/>
<dbReference type="InParanoid" id="A0A3Q7GJK8"/>
<protein>
    <submittedName>
        <fullName evidence="1">Uncharacterized protein</fullName>
    </submittedName>
</protein>
<reference evidence="1" key="1">
    <citation type="journal article" date="2012" name="Nature">
        <title>The tomato genome sequence provides insights into fleshy fruit evolution.</title>
        <authorList>
            <consortium name="Tomato Genome Consortium"/>
        </authorList>
    </citation>
    <scope>NUCLEOTIDE SEQUENCE [LARGE SCALE GENOMIC DNA]</scope>
    <source>
        <strain evidence="1">cv. Heinz 1706</strain>
    </source>
</reference>
<dbReference type="Proteomes" id="UP000004994">
    <property type="component" value="Chromosome 3"/>
</dbReference>
<evidence type="ECO:0000313" key="1">
    <source>
        <dbReference type="EnsemblPlants" id="Solyc03g119475.1.1"/>
    </source>
</evidence>
<evidence type="ECO:0000313" key="2">
    <source>
        <dbReference type="Proteomes" id="UP000004994"/>
    </source>
</evidence>
<dbReference type="Gramene" id="Solyc03g119475.1.1">
    <property type="protein sequence ID" value="Solyc03g119475.1.1"/>
    <property type="gene ID" value="Solyc03g119475.1"/>
</dbReference>
<sequence length="94" mass="10520">MPIDPMSWICWRQCMVLGVVKPSTIVDPADIKGVMIARLELAVCSGITLKCVNDPLKKLIHLSTYDFIEKNDMVFVSEDLESCSKQSIAFIIES</sequence>
<accession>A0A3Q7GJK8</accession>
<organism evidence="1">
    <name type="scientific">Solanum lycopersicum</name>
    <name type="common">Tomato</name>
    <name type="synonym">Lycopersicon esculentum</name>
    <dbReference type="NCBI Taxonomy" id="4081"/>
    <lineage>
        <taxon>Eukaryota</taxon>
        <taxon>Viridiplantae</taxon>
        <taxon>Streptophyta</taxon>
        <taxon>Embryophyta</taxon>
        <taxon>Tracheophyta</taxon>
        <taxon>Spermatophyta</taxon>
        <taxon>Magnoliopsida</taxon>
        <taxon>eudicotyledons</taxon>
        <taxon>Gunneridae</taxon>
        <taxon>Pentapetalae</taxon>
        <taxon>asterids</taxon>
        <taxon>lamiids</taxon>
        <taxon>Solanales</taxon>
        <taxon>Solanaceae</taxon>
        <taxon>Solanoideae</taxon>
        <taxon>Solaneae</taxon>
        <taxon>Solanum</taxon>
        <taxon>Solanum subgen. Lycopersicon</taxon>
    </lineage>
</organism>